<feature type="transmembrane region" description="Helical" evidence="8">
    <location>
        <begin position="69"/>
        <end position="91"/>
    </location>
</feature>
<dbReference type="PANTHER" id="PTHR30269:SF0">
    <property type="entry name" value="MEMBRANE TRANSPORTER PROTEIN YFCA-RELATED"/>
    <property type="match status" value="1"/>
</dbReference>
<evidence type="ECO:0000256" key="8">
    <source>
        <dbReference type="RuleBase" id="RU363041"/>
    </source>
</evidence>
<dbReference type="InterPro" id="IPR002781">
    <property type="entry name" value="TM_pro_TauE-like"/>
</dbReference>
<comment type="similarity">
    <text evidence="2 8">Belongs to the 4-toluene sulfonate uptake permease (TSUP) (TC 2.A.102) family.</text>
</comment>
<dbReference type="AlphaFoldDB" id="A0A328B1P5"/>
<dbReference type="Proteomes" id="UP000249842">
    <property type="component" value="Unassembled WGS sequence"/>
</dbReference>
<evidence type="ECO:0000256" key="7">
    <source>
        <dbReference type="ARBA" id="ARBA00023136"/>
    </source>
</evidence>
<dbReference type="RefSeq" id="WP_111457057.1">
    <property type="nucleotide sequence ID" value="NZ_QFYP01000001.1"/>
</dbReference>
<comment type="subcellular location">
    <subcellularLocation>
        <location evidence="1 8">Cell membrane</location>
        <topology evidence="1 8">Multi-pass membrane protein</topology>
    </subcellularLocation>
</comment>
<dbReference type="InterPro" id="IPR052017">
    <property type="entry name" value="TSUP"/>
</dbReference>
<keyword evidence="10" id="KW-1185">Reference proteome</keyword>
<accession>A0A328B1P5</accession>
<reference evidence="10" key="1">
    <citation type="submission" date="2018-05" db="EMBL/GenBank/DDBJ databases">
        <authorList>
            <person name="Li X."/>
        </authorList>
    </citation>
    <scope>NUCLEOTIDE SEQUENCE [LARGE SCALE GENOMIC DNA]</scope>
    <source>
        <strain evidence="10">HKS-05</strain>
    </source>
</reference>
<dbReference type="OrthoDB" id="7582411at2"/>
<organism evidence="9 10">
    <name type="scientific">Phenylobacterium hankyongense</name>
    <dbReference type="NCBI Taxonomy" id="1813876"/>
    <lineage>
        <taxon>Bacteria</taxon>
        <taxon>Pseudomonadati</taxon>
        <taxon>Pseudomonadota</taxon>
        <taxon>Alphaproteobacteria</taxon>
        <taxon>Caulobacterales</taxon>
        <taxon>Caulobacteraceae</taxon>
        <taxon>Phenylobacterium</taxon>
    </lineage>
</organism>
<evidence type="ECO:0000256" key="2">
    <source>
        <dbReference type="ARBA" id="ARBA00009142"/>
    </source>
</evidence>
<evidence type="ECO:0000313" key="10">
    <source>
        <dbReference type="Proteomes" id="UP000249842"/>
    </source>
</evidence>
<proteinExistence type="inferred from homology"/>
<feature type="transmembrane region" description="Helical" evidence="8">
    <location>
        <begin position="172"/>
        <end position="191"/>
    </location>
</feature>
<feature type="transmembrane region" description="Helical" evidence="8">
    <location>
        <begin position="225"/>
        <end position="243"/>
    </location>
</feature>
<keyword evidence="7 8" id="KW-0472">Membrane</keyword>
<dbReference type="EMBL" id="QFYP01000001">
    <property type="protein sequence ID" value="RAK59764.1"/>
    <property type="molecule type" value="Genomic_DNA"/>
</dbReference>
<keyword evidence="4 8" id="KW-1003">Cell membrane</keyword>
<evidence type="ECO:0000313" key="9">
    <source>
        <dbReference type="EMBL" id="RAK59764.1"/>
    </source>
</evidence>
<evidence type="ECO:0000256" key="5">
    <source>
        <dbReference type="ARBA" id="ARBA00022692"/>
    </source>
</evidence>
<dbReference type="Pfam" id="PF01925">
    <property type="entry name" value="TauE"/>
    <property type="match status" value="1"/>
</dbReference>
<gene>
    <name evidence="9" type="ORF">DJ021_08090</name>
</gene>
<evidence type="ECO:0000256" key="4">
    <source>
        <dbReference type="ARBA" id="ARBA00022475"/>
    </source>
</evidence>
<feature type="transmembrane region" description="Helical" evidence="8">
    <location>
        <begin position="197"/>
        <end position="218"/>
    </location>
</feature>
<evidence type="ECO:0000256" key="6">
    <source>
        <dbReference type="ARBA" id="ARBA00022989"/>
    </source>
</evidence>
<dbReference type="PANTHER" id="PTHR30269">
    <property type="entry name" value="TRANSMEMBRANE PROTEIN YFCA"/>
    <property type="match status" value="1"/>
</dbReference>
<feature type="transmembrane region" description="Helical" evidence="8">
    <location>
        <begin position="100"/>
        <end position="117"/>
    </location>
</feature>
<sequence>MLLLLLLVAVWAGIQNALAGGGSFVTLPALIVSGLDARTANIASTLALFPGQVTTGLVGRKQVSGAAGLSFKTLTIISLAGGALGAALLLLTPSTFFARLVPWLVLFATGLFAYGSFVRKPGAEAGPRVGPRAAAVMQFLIATYGGYFGGGIGFLMLAALTAAGLAVRAAGATKNVLASVMNAAAVAIFLFTPGIPWLRVGVIAAGAMAGGYLGALLLKRVDERLIRGFVVLLGLALTVGLFLRQR</sequence>
<protein>
    <recommendedName>
        <fullName evidence="8">Probable membrane transporter protein</fullName>
    </recommendedName>
</protein>
<comment type="caution">
    <text evidence="9">The sequence shown here is derived from an EMBL/GenBank/DDBJ whole genome shotgun (WGS) entry which is preliminary data.</text>
</comment>
<keyword evidence="6 8" id="KW-1133">Transmembrane helix</keyword>
<keyword evidence="5 8" id="KW-0812">Transmembrane</keyword>
<evidence type="ECO:0000256" key="3">
    <source>
        <dbReference type="ARBA" id="ARBA00022448"/>
    </source>
</evidence>
<feature type="transmembrane region" description="Helical" evidence="8">
    <location>
        <begin position="137"/>
        <end position="160"/>
    </location>
</feature>
<dbReference type="GO" id="GO:0005886">
    <property type="term" value="C:plasma membrane"/>
    <property type="evidence" value="ECO:0007669"/>
    <property type="project" value="UniProtKB-SubCell"/>
</dbReference>
<evidence type="ECO:0000256" key="1">
    <source>
        <dbReference type="ARBA" id="ARBA00004651"/>
    </source>
</evidence>
<name>A0A328B1P5_9CAUL</name>
<keyword evidence="3" id="KW-0813">Transport</keyword>